<reference evidence="2 3" key="1">
    <citation type="submission" date="2019-02" db="EMBL/GenBank/DDBJ databases">
        <title>Deep-cultivation of Planctomycetes and their phenomic and genomic characterization uncovers novel biology.</title>
        <authorList>
            <person name="Wiegand S."/>
            <person name="Jogler M."/>
            <person name="Boedeker C."/>
            <person name="Pinto D."/>
            <person name="Vollmers J."/>
            <person name="Rivas-Marin E."/>
            <person name="Kohn T."/>
            <person name="Peeters S.H."/>
            <person name="Heuer A."/>
            <person name="Rast P."/>
            <person name="Oberbeckmann S."/>
            <person name="Bunk B."/>
            <person name="Jeske O."/>
            <person name="Meyerdierks A."/>
            <person name="Storesund J.E."/>
            <person name="Kallscheuer N."/>
            <person name="Luecker S."/>
            <person name="Lage O.M."/>
            <person name="Pohl T."/>
            <person name="Merkel B.J."/>
            <person name="Hornburger P."/>
            <person name="Mueller R.-W."/>
            <person name="Bruemmer F."/>
            <person name="Labrenz M."/>
            <person name="Spormann A.M."/>
            <person name="Op Den Camp H."/>
            <person name="Overmann J."/>
            <person name="Amann R."/>
            <person name="Jetten M.S.M."/>
            <person name="Mascher T."/>
            <person name="Medema M.H."/>
            <person name="Devos D.P."/>
            <person name="Kaster A.-K."/>
            <person name="Ovreas L."/>
            <person name="Rohde M."/>
            <person name="Galperin M.Y."/>
            <person name="Jogler C."/>
        </authorList>
    </citation>
    <scope>NUCLEOTIDE SEQUENCE [LARGE SCALE GENOMIC DNA]</scope>
    <source>
        <strain evidence="2 3">Pla123a</strain>
    </source>
</reference>
<evidence type="ECO:0000313" key="3">
    <source>
        <dbReference type="Proteomes" id="UP000318478"/>
    </source>
</evidence>
<dbReference type="AlphaFoldDB" id="A0A5C5ZF07"/>
<dbReference type="Pfam" id="PF06751">
    <property type="entry name" value="EutB"/>
    <property type="match status" value="1"/>
</dbReference>
<dbReference type="Pfam" id="PF05985">
    <property type="entry name" value="EutC"/>
    <property type="match status" value="1"/>
</dbReference>
<comment type="caution">
    <text evidence="2">The sequence shown here is derived from an EMBL/GenBank/DDBJ whole genome shotgun (WGS) entry which is preliminary data.</text>
</comment>
<sequence length="787" mass="85808" precursor="true">MRREPHTAITRRRCLLRCVAGASSLVLARGGPHVLAAAEGGVVVDFGADGEDLFAYLHRTAGGFDLAAYRRLLGAGNEFKEGDQSEGVAAADDASRAAARELLANTRIGDLERQPVFTDAQSDYIAQAVDPEAARKLAGWTVGRLKAFLLESSEEQIKQIMPGLSSDAIACVVKLCTNDQLIAIGGKVFNPLPGSKVGARGYMGARIQPNSPTDHPEDIRWQVFDGFAYAVGDVVLGTNPVSSEVESVARVEQVLADILETFGIEDVLPHCVLAHIDVQAEVEQQHPGTTGEWFQSLAGVEDAARTFDISVDKMVRHAQSRDGRFALYFETGQGADATNGHGKGFDMVLHESRKYGLARALRQEAGRAQQRAGRAAAPWVHVNDVAGFIGPEVFRNREQLVRCCLEDIVMGKLHGLTIGLDVCSTLHMEVDLDDLDWCVDQIMPACPAYLMALPTKNDPMLSYLTTAFQDHVRVREKFGYKVDDQMWRFFQSLGVIDNQGQPTKHFGDPAWVYLQYRRKQGDSRAEAEILAEAREQMANVRGRGVLLAEGYGGHPWELAPELDRRVRTLYEDSKQCIWAELSAPFAAAVPHAVPIRSQTEDRADYILHPPAGEVLDDASLQTVRRLRDRRSGDGRSESGRPAEYDVQLVISDGLNALSLMDKDHLAPYLTEVRQQLSEAGYRPAPENLLLTGGRVRAGYRIGEELFGSLPASKDARAVLHVIGERPGSGHHAFSVYITGQPAGAWAKPGVTDHNVTRVVSGIADTALPPATAAADTVRILKQLAPLG</sequence>
<dbReference type="InterPro" id="IPR006311">
    <property type="entry name" value="TAT_signal"/>
</dbReference>
<dbReference type="PANTHER" id="PTHR39329:SF1">
    <property type="entry name" value="ETHANOLAMINE AMMONIA-LYASE LARGE SUBUNIT"/>
    <property type="match status" value="1"/>
</dbReference>
<dbReference type="NCBIfam" id="NF011649">
    <property type="entry name" value="PRK15067.1"/>
    <property type="match status" value="1"/>
</dbReference>
<dbReference type="GO" id="GO:0006520">
    <property type="term" value="P:amino acid metabolic process"/>
    <property type="evidence" value="ECO:0007669"/>
    <property type="project" value="InterPro"/>
</dbReference>
<dbReference type="Gene3D" id="1.10.220.70">
    <property type="entry name" value="lyase"/>
    <property type="match status" value="1"/>
</dbReference>
<dbReference type="OrthoDB" id="9770909at2"/>
<accession>A0A5C5ZF07</accession>
<dbReference type="GO" id="GO:0008851">
    <property type="term" value="F:ethanolamine ammonia-lyase activity"/>
    <property type="evidence" value="ECO:0007669"/>
    <property type="project" value="UniProtKB-EC"/>
</dbReference>
<dbReference type="Gene3D" id="3.20.20.70">
    <property type="entry name" value="Aldolase class I"/>
    <property type="match status" value="1"/>
</dbReference>
<protein>
    <submittedName>
        <fullName evidence="2">Ethanolamine ammonia-lyase heavy chain</fullName>
        <ecNumber evidence="2">4.3.1.7</ecNumber>
    </submittedName>
</protein>
<keyword evidence="3" id="KW-1185">Reference proteome</keyword>
<keyword evidence="1" id="KW-0732">Signal</keyword>
<name>A0A5C5ZF07_9BACT</name>
<dbReference type="InterPro" id="IPR013785">
    <property type="entry name" value="Aldolase_TIM"/>
</dbReference>
<dbReference type="GO" id="GO:0005829">
    <property type="term" value="C:cytosol"/>
    <property type="evidence" value="ECO:0007669"/>
    <property type="project" value="TreeGrafter"/>
</dbReference>
<dbReference type="InterPro" id="IPR042251">
    <property type="entry name" value="EutC_C"/>
</dbReference>
<dbReference type="Proteomes" id="UP000318478">
    <property type="component" value="Unassembled WGS sequence"/>
</dbReference>
<dbReference type="InterPro" id="IPR044939">
    <property type="entry name" value="EutB_dom_2_sf"/>
</dbReference>
<keyword evidence="2" id="KW-0456">Lyase</keyword>
<feature type="chain" id="PRO_5022943592" evidence="1">
    <location>
        <begin position="29"/>
        <end position="787"/>
    </location>
</feature>
<organism evidence="2 3">
    <name type="scientific">Posidoniimonas polymericola</name>
    <dbReference type="NCBI Taxonomy" id="2528002"/>
    <lineage>
        <taxon>Bacteria</taxon>
        <taxon>Pseudomonadati</taxon>
        <taxon>Planctomycetota</taxon>
        <taxon>Planctomycetia</taxon>
        <taxon>Pirellulales</taxon>
        <taxon>Lacipirellulaceae</taxon>
        <taxon>Posidoniimonas</taxon>
    </lineage>
</organism>
<dbReference type="PROSITE" id="PS51318">
    <property type="entry name" value="TAT"/>
    <property type="match status" value="1"/>
</dbReference>
<evidence type="ECO:0000313" key="2">
    <source>
        <dbReference type="EMBL" id="TWT85637.1"/>
    </source>
</evidence>
<gene>
    <name evidence="2" type="primary">eutB</name>
    <name evidence="2" type="ORF">Pla123a_04440</name>
</gene>
<dbReference type="PANTHER" id="PTHR39329">
    <property type="entry name" value="ETHANOLAMINE AMMONIA-LYASE HEAVY CHAIN"/>
    <property type="match status" value="1"/>
</dbReference>
<dbReference type="GO" id="GO:0009350">
    <property type="term" value="C:ethanolamine ammonia-lyase complex"/>
    <property type="evidence" value="ECO:0007669"/>
    <property type="project" value="TreeGrafter"/>
</dbReference>
<dbReference type="GO" id="GO:0046336">
    <property type="term" value="P:ethanolamine catabolic process"/>
    <property type="evidence" value="ECO:0007669"/>
    <property type="project" value="TreeGrafter"/>
</dbReference>
<dbReference type="InterPro" id="IPR009246">
    <property type="entry name" value="EutC"/>
</dbReference>
<dbReference type="EC" id="4.3.1.7" evidence="2"/>
<evidence type="ECO:0000256" key="1">
    <source>
        <dbReference type="SAM" id="SignalP"/>
    </source>
</evidence>
<proteinExistence type="predicted"/>
<dbReference type="Gene3D" id="3.40.50.11240">
    <property type="entry name" value="Ethanolamine ammonia-lyase light chain (EutC)"/>
    <property type="match status" value="1"/>
</dbReference>
<dbReference type="InterPro" id="IPR010628">
    <property type="entry name" value="EutB"/>
</dbReference>
<feature type="signal peptide" evidence="1">
    <location>
        <begin position="1"/>
        <end position="28"/>
    </location>
</feature>
<dbReference type="EMBL" id="SJPO01000001">
    <property type="protein sequence ID" value="TWT85637.1"/>
    <property type="molecule type" value="Genomic_DNA"/>
</dbReference>